<feature type="region of interest" description="Disordered" evidence="1">
    <location>
        <begin position="1"/>
        <end position="31"/>
    </location>
</feature>
<protein>
    <submittedName>
        <fullName evidence="3">Unnamed protein product</fullName>
    </submittedName>
</protein>
<dbReference type="PANTHER" id="PTHR46599">
    <property type="entry name" value="PIGGYBAC TRANSPOSABLE ELEMENT-DERIVED PROTEIN 4"/>
    <property type="match status" value="1"/>
</dbReference>
<keyword evidence="4" id="KW-1185">Reference proteome</keyword>
<evidence type="ECO:0000313" key="4">
    <source>
        <dbReference type="Proteomes" id="UP001165121"/>
    </source>
</evidence>
<comment type="caution">
    <text evidence="3">The sequence shown here is derived from an EMBL/GenBank/DDBJ whole genome shotgun (WGS) entry which is preliminary data.</text>
</comment>
<feature type="region of interest" description="Disordered" evidence="1">
    <location>
        <begin position="44"/>
        <end position="72"/>
    </location>
</feature>
<gene>
    <name evidence="3" type="ORF">Pfra01_001076700</name>
</gene>
<dbReference type="AlphaFoldDB" id="A0A9W6XGD6"/>
<sequence>MYKISRPYVPNAFRNDPLYAKPSEEEGAAAKTKTQARLAHGVAMAAAAKKTQEGRGKAAGPSDTEPSASRESVVSDVVLTTDFKHLWRQLRAAGWRNKRPSGLSNQWIYTSPDGESFAGEHAVVAFAFQSGLVNEKGNESSGEVENEVADSEAVTTSEVVTTSEAITTIEAVAMSAAEATGEAEAASEAVTASQIDTAIALSANTIDVMFGSDCGSSANNSIEEANRELVVGAFQRFLSGAESNAQSSEEAEAAGDGDGGAEETVMDDIYQIVVPPNDVNVVGAGDVSDDYESVGSSGIESGCDNSEVVPREFPDYIADSDDEVAHMDDVFIQSLGGKLTLEAIDQMALREFEWGALTSEFQTVWDENPHLSKDVAAPKCELDDIANSPAMSFFYFVPKSLWVSITKETNRYKKQTLRARAHRVREKQRKRQTASLKTVKQIERRLRAEPLYEAHELLHVIGLLITRMLNSMTRRLSRHWSMSDDGAIPVGNFGRYMPRNRCTSILRDLHFVNNEAPRVRDKIWKLRPVVDIIQPRLLSGWSHPSKFSFDEGVLPETSKRNTTRMFMPNKPHRYGTKMFMVCDSIYVGKREAADTDQQAFNNKTGAAAVIRNLKIVLEDQPPSFRLVVVDRFYTSVALAIQLLSMSVYVLGTIMTNRLGYDKRVVERRQTRPRQIERGSFTYSRSAAVPTMVACHWWDRKPVHYLATGAAMTESFVHRNLKGVGSATVKCPKLVADYQRWMGGVDVHDQLRLQSYSLQKAIRFQKYYKSLFIGLLDMAMVNAYLTHKHTCQRKHITPMDRGDWCVLLHKQLLQLKPENFVEEAASTPLSVSRGRKRRRQAGLAHLQFDDWVTVSGVQKRR</sequence>
<evidence type="ECO:0000313" key="3">
    <source>
        <dbReference type="EMBL" id="GMF37917.1"/>
    </source>
</evidence>
<name>A0A9W6XGD6_9STRA</name>
<dbReference type="OrthoDB" id="128572at2759"/>
<dbReference type="EMBL" id="BSXT01001050">
    <property type="protein sequence ID" value="GMF37917.1"/>
    <property type="molecule type" value="Genomic_DNA"/>
</dbReference>
<evidence type="ECO:0000256" key="1">
    <source>
        <dbReference type="SAM" id="MobiDB-lite"/>
    </source>
</evidence>
<reference evidence="3" key="1">
    <citation type="submission" date="2023-04" db="EMBL/GenBank/DDBJ databases">
        <title>Phytophthora fragariaefolia NBRC 109709.</title>
        <authorList>
            <person name="Ichikawa N."/>
            <person name="Sato H."/>
            <person name="Tonouchi N."/>
        </authorList>
    </citation>
    <scope>NUCLEOTIDE SEQUENCE</scope>
    <source>
        <strain evidence="3">NBRC 109709</strain>
    </source>
</reference>
<dbReference type="Proteomes" id="UP001165121">
    <property type="component" value="Unassembled WGS sequence"/>
</dbReference>
<dbReference type="Pfam" id="PF13843">
    <property type="entry name" value="DDE_Tnp_1_7"/>
    <property type="match status" value="1"/>
</dbReference>
<dbReference type="InterPro" id="IPR029526">
    <property type="entry name" value="PGBD"/>
</dbReference>
<proteinExistence type="predicted"/>
<accession>A0A9W6XGD6</accession>
<evidence type="ECO:0000259" key="2">
    <source>
        <dbReference type="Pfam" id="PF13843"/>
    </source>
</evidence>
<feature type="domain" description="PiggyBac transposable element-derived protein" evidence="2">
    <location>
        <begin position="389"/>
        <end position="783"/>
    </location>
</feature>
<organism evidence="3 4">
    <name type="scientific">Phytophthora fragariaefolia</name>
    <dbReference type="NCBI Taxonomy" id="1490495"/>
    <lineage>
        <taxon>Eukaryota</taxon>
        <taxon>Sar</taxon>
        <taxon>Stramenopiles</taxon>
        <taxon>Oomycota</taxon>
        <taxon>Peronosporomycetes</taxon>
        <taxon>Peronosporales</taxon>
        <taxon>Peronosporaceae</taxon>
        <taxon>Phytophthora</taxon>
    </lineage>
</organism>
<feature type="region of interest" description="Disordered" evidence="1">
    <location>
        <begin position="242"/>
        <end position="262"/>
    </location>
</feature>
<feature type="compositionally biased region" description="Acidic residues" evidence="1">
    <location>
        <begin position="249"/>
        <end position="262"/>
    </location>
</feature>
<dbReference type="PANTHER" id="PTHR46599:SF3">
    <property type="entry name" value="PIGGYBAC TRANSPOSABLE ELEMENT-DERIVED PROTEIN 4"/>
    <property type="match status" value="1"/>
</dbReference>